<dbReference type="Gene3D" id="3.10.10.10">
    <property type="entry name" value="HIV Type 1 Reverse Transcriptase, subunit A, domain 1"/>
    <property type="match status" value="1"/>
</dbReference>
<name>A0A6J8DH28_MYTCO</name>
<evidence type="ECO:0000313" key="2">
    <source>
        <dbReference type="Proteomes" id="UP000507470"/>
    </source>
</evidence>
<sequence length="289" mass="33395">MIRREHVSVVSSKTPRLNICIDDKHCNFLLDTGATVYFLDQKTYDKIVAPKMKKGNNPNLLPYGGSDPLKVMGQCQLCVETKNTIDCDTFYLVQGNHRVLLGYPLASKLGLVKIINQITDPKGKYPKLFESIGKYKGKPIKLHIDENVKPVAQRHRTTPFYLRDKIEKELIKLQEQDLIEKVEGTPTPWLSPIVTLHKKNPEEIRLCVDTRQANKAISRERHLLPTIDELIYDLTGAMLVTKLNLRSRYHQLELYPSSRYIRHSVHMLVYFVTNASILEYHQLQKFSKK</sequence>
<dbReference type="OrthoDB" id="6144938at2759"/>
<proteinExistence type="predicted"/>
<evidence type="ECO:0008006" key="3">
    <source>
        <dbReference type="Google" id="ProtNLM"/>
    </source>
</evidence>
<dbReference type="Gene3D" id="3.30.70.270">
    <property type="match status" value="1"/>
</dbReference>
<dbReference type="AlphaFoldDB" id="A0A6J8DH28"/>
<dbReference type="Proteomes" id="UP000507470">
    <property type="component" value="Unassembled WGS sequence"/>
</dbReference>
<dbReference type="InterPro" id="IPR043128">
    <property type="entry name" value="Rev_trsase/Diguanyl_cyclase"/>
</dbReference>
<dbReference type="InterPro" id="IPR021109">
    <property type="entry name" value="Peptidase_aspartic_dom_sf"/>
</dbReference>
<keyword evidence="2" id="KW-1185">Reference proteome</keyword>
<organism evidence="1 2">
    <name type="scientific">Mytilus coruscus</name>
    <name type="common">Sea mussel</name>
    <dbReference type="NCBI Taxonomy" id="42192"/>
    <lineage>
        <taxon>Eukaryota</taxon>
        <taxon>Metazoa</taxon>
        <taxon>Spiralia</taxon>
        <taxon>Lophotrochozoa</taxon>
        <taxon>Mollusca</taxon>
        <taxon>Bivalvia</taxon>
        <taxon>Autobranchia</taxon>
        <taxon>Pteriomorphia</taxon>
        <taxon>Mytilida</taxon>
        <taxon>Mytiloidea</taxon>
        <taxon>Mytilidae</taxon>
        <taxon>Mytilinae</taxon>
        <taxon>Mytilus</taxon>
    </lineage>
</organism>
<dbReference type="SUPFAM" id="SSF50630">
    <property type="entry name" value="Acid proteases"/>
    <property type="match status" value="1"/>
</dbReference>
<dbReference type="SUPFAM" id="SSF56672">
    <property type="entry name" value="DNA/RNA polymerases"/>
    <property type="match status" value="1"/>
</dbReference>
<dbReference type="EMBL" id="CACVKT020007264">
    <property type="protein sequence ID" value="CAC5406712.1"/>
    <property type="molecule type" value="Genomic_DNA"/>
</dbReference>
<gene>
    <name evidence="1" type="ORF">MCOR_40260</name>
</gene>
<reference evidence="1 2" key="1">
    <citation type="submission" date="2020-06" db="EMBL/GenBank/DDBJ databases">
        <authorList>
            <person name="Li R."/>
            <person name="Bekaert M."/>
        </authorList>
    </citation>
    <scope>NUCLEOTIDE SEQUENCE [LARGE SCALE GENOMIC DNA]</scope>
    <source>
        <strain evidence="2">wild</strain>
    </source>
</reference>
<dbReference type="InterPro" id="IPR050951">
    <property type="entry name" value="Retrovirus_Pol_polyprotein"/>
</dbReference>
<accession>A0A6J8DH28</accession>
<dbReference type="PANTHER" id="PTHR37984:SF11">
    <property type="entry name" value="INTEGRASE CATALYTIC DOMAIN-CONTAINING PROTEIN"/>
    <property type="match status" value="1"/>
</dbReference>
<dbReference type="Gene3D" id="2.40.70.10">
    <property type="entry name" value="Acid Proteases"/>
    <property type="match status" value="1"/>
</dbReference>
<dbReference type="PANTHER" id="PTHR37984">
    <property type="entry name" value="PROTEIN CBG26694"/>
    <property type="match status" value="1"/>
</dbReference>
<dbReference type="InterPro" id="IPR043502">
    <property type="entry name" value="DNA/RNA_pol_sf"/>
</dbReference>
<evidence type="ECO:0000313" key="1">
    <source>
        <dbReference type="EMBL" id="CAC5406712.1"/>
    </source>
</evidence>
<protein>
    <recommendedName>
        <fullName evidence="3">Peptidase A2 domain-containing protein</fullName>
    </recommendedName>
</protein>